<evidence type="ECO:0000256" key="2">
    <source>
        <dbReference type="ARBA" id="ARBA00022490"/>
    </source>
</evidence>
<dbReference type="EnsemblPlants" id="OBART06G23840.1">
    <property type="protein sequence ID" value="OBART06G23840.1"/>
    <property type="gene ID" value="OBART06G23840"/>
</dbReference>
<dbReference type="GO" id="GO:0005737">
    <property type="term" value="C:cytoplasm"/>
    <property type="evidence" value="ECO:0007669"/>
    <property type="project" value="UniProtKB-SubCell"/>
</dbReference>
<evidence type="ECO:0000256" key="1">
    <source>
        <dbReference type="ARBA" id="ARBA00004496"/>
    </source>
</evidence>
<accession>A0A0D3GJL9</accession>
<feature type="compositionally biased region" description="Basic and acidic residues" evidence="6">
    <location>
        <begin position="98"/>
        <end position="108"/>
    </location>
</feature>
<proteinExistence type="inferred from homology"/>
<dbReference type="GO" id="GO:0003727">
    <property type="term" value="F:single-stranded RNA binding"/>
    <property type="evidence" value="ECO:0007669"/>
    <property type="project" value="TreeGrafter"/>
</dbReference>
<evidence type="ECO:0000256" key="4">
    <source>
        <dbReference type="ARBA" id="ARBA00022759"/>
    </source>
</evidence>
<evidence type="ECO:0000256" key="6">
    <source>
        <dbReference type="SAM" id="MobiDB-lite"/>
    </source>
</evidence>
<dbReference type="Pfam" id="PF04493">
    <property type="entry name" value="Endonuclease_5"/>
    <property type="match status" value="1"/>
</dbReference>
<dbReference type="CDD" id="cd06559">
    <property type="entry name" value="Endonuclease_V"/>
    <property type="match status" value="1"/>
</dbReference>
<dbReference type="HAMAP" id="MF_00801">
    <property type="entry name" value="Endonuclease_5"/>
    <property type="match status" value="1"/>
</dbReference>
<feature type="region of interest" description="Disordered" evidence="6">
    <location>
        <begin position="71"/>
        <end position="131"/>
    </location>
</feature>
<dbReference type="PaxDb" id="65489-OBART06G23840.1"/>
<dbReference type="PANTHER" id="PTHR28511">
    <property type="entry name" value="ENDONUCLEASE V"/>
    <property type="match status" value="1"/>
</dbReference>
<evidence type="ECO:0008006" key="9">
    <source>
        <dbReference type="Google" id="ProtNLM"/>
    </source>
</evidence>
<evidence type="ECO:0000313" key="8">
    <source>
        <dbReference type="Proteomes" id="UP000026960"/>
    </source>
</evidence>
<reference evidence="7" key="1">
    <citation type="journal article" date="2009" name="Rice">
        <title>De Novo Next Generation Sequencing of Plant Genomes.</title>
        <authorList>
            <person name="Rounsley S."/>
            <person name="Marri P.R."/>
            <person name="Yu Y."/>
            <person name="He R."/>
            <person name="Sisneros N."/>
            <person name="Goicoechea J.L."/>
            <person name="Lee S.J."/>
            <person name="Angelova A."/>
            <person name="Kudrna D."/>
            <person name="Luo M."/>
            <person name="Affourtit J."/>
            <person name="Desany B."/>
            <person name="Knight J."/>
            <person name="Niazi F."/>
            <person name="Egholm M."/>
            <person name="Wing R.A."/>
        </authorList>
    </citation>
    <scope>NUCLEOTIDE SEQUENCE [LARGE SCALE GENOMIC DNA]</scope>
    <source>
        <strain evidence="7">cv. IRGC 105608</strain>
    </source>
</reference>
<keyword evidence="8" id="KW-1185">Reference proteome</keyword>
<dbReference type="GO" id="GO:0006281">
    <property type="term" value="P:DNA repair"/>
    <property type="evidence" value="ECO:0007669"/>
    <property type="project" value="InterPro"/>
</dbReference>
<dbReference type="InterPro" id="IPR007581">
    <property type="entry name" value="Endonuclease-V"/>
</dbReference>
<comment type="subcellular location">
    <subcellularLocation>
        <location evidence="1">Cytoplasm</location>
    </subcellularLocation>
</comment>
<dbReference type="GO" id="GO:0016891">
    <property type="term" value="F:RNA endonuclease activity producing 5'-phosphomonoesters, hydrolytic mechanism"/>
    <property type="evidence" value="ECO:0007669"/>
    <property type="project" value="TreeGrafter"/>
</dbReference>
<dbReference type="eggNOG" id="KOG4417">
    <property type="taxonomic scope" value="Eukaryota"/>
</dbReference>
<evidence type="ECO:0000256" key="3">
    <source>
        <dbReference type="ARBA" id="ARBA00022722"/>
    </source>
</evidence>
<name>A0A0D3GJL9_9ORYZ</name>
<evidence type="ECO:0000256" key="5">
    <source>
        <dbReference type="ARBA" id="ARBA00022801"/>
    </source>
</evidence>
<keyword evidence="3" id="KW-0540">Nuclease</keyword>
<organism evidence="7">
    <name type="scientific">Oryza barthii</name>
    <dbReference type="NCBI Taxonomy" id="65489"/>
    <lineage>
        <taxon>Eukaryota</taxon>
        <taxon>Viridiplantae</taxon>
        <taxon>Streptophyta</taxon>
        <taxon>Embryophyta</taxon>
        <taxon>Tracheophyta</taxon>
        <taxon>Spermatophyta</taxon>
        <taxon>Magnoliopsida</taxon>
        <taxon>Liliopsida</taxon>
        <taxon>Poales</taxon>
        <taxon>Poaceae</taxon>
        <taxon>BOP clade</taxon>
        <taxon>Oryzoideae</taxon>
        <taxon>Oryzeae</taxon>
        <taxon>Oryzinae</taxon>
        <taxon>Oryza</taxon>
    </lineage>
</organism>
<protein>
    <recommendedName>
        <fullName evidence="9">Endonuclease V</fullName>
    </recommendedName>
</protein>
<keyword evidence="4" id="KW-0255">Endonuclease</keyword>
<keyword evidence="2" id="KW-0963">Cytoplasm</keyword>
<dbReference type="STRING" id="65489.A0A0D3GJL9"/>
<dbReference type="FunFam" id="3.30.2170.10:FF:000005">
    <property type="entry name" value="Predicted protein"/>
    <property type="match status" value="1"/>
</dbReference>
<dbReference type="Gene3D" id="3.30.2170.10">
    <property type="entry name" value="archaeoglobus fulgidus dsm 4304 superfamily"/>
    <property type="match status" value="1"/>
</dbReference>
<dbReference type="Gramene" id="OBART06G23840.1">
    <property type="protein sequence ID" value="OBART06G23840.1"/>
    <property type="gene ID" value="OBART06G23840"/>
</dbReference>
<dbReference type="GO" id="GO:0005730">
    <property type="term" value="C:nucleolus"/>
    <property type="evidence" value="ECO:0007669"/>
    <property type="project" value="TreeGrafter"/>
</dbReference>
<keyword evidence="5" id="KW-0378">Hydrolase</keyword>
<dbReference type="Proteomes" id="UP000026960">
    <property type="component" value="Chromosome 6"/>
</dbReference>
<evidence type="ECO:0000313" key="7">
    <source>
        <dbReference type="EnsemblPlants" id="OBART06G23840.1"/>
    </source>
</evidence>
<reference evidence="7" key="2">
    <citation type="submission" date="2015-03" db="UniProtKB">
        <authorList>
            <consortium name="EnsemblPlants"/>
        </authorList>
    </citation>
    <scope>IDENTIFICATION</scope>
</reference>
<dbReference type="PANTHER" id="PTHR28511:SF1">
    <property type="entry name" value="ENDONUCLEASE V"/>
    <property type="match status" value="1"/>
</dbReference>
<dbReference type="AlphaFoldDB" id="A0A0D3GJL9"/>
<sequence>MPRQSHQEKFFEVKAHCMTYPGRNCGPSVASFPGKARWAEIAICQLSFVVPTCQSPCLADFLCISRAASPATVASPAPPPSSSRGLPRSRAGGRRRGGGRELRLRGEVEAGEGEEERVGLPAAASGDGDVSGGGDDCELMQQKQEWAKTQDMLKSKLILEDDFGWNLPSMGSNSDQSNANNKGNLKYIGGVDISFSKEDPSTACAALVVLDAGTLEVVHEEFDVVRLQVPYIPGFLAFREAPILLGLLEKMKTNNQHFYPQVLMVDGNGLLHPRGFGLACHLGVLADLPTIGVGKNLHHVDGLNQSELRRQLEAKENCNKELILLTGQSGTTWGAAMRSCPGLSKPIYISVGHRISLDSAIGIVKFCSNYRIPEPIRQKSIQQWVAINSEMAATFSSVMWKILVIAVAIAALLIPSGEGRFVCRGKCEDIRDCDNWCKTAGGYPQGGQCVPPLYQFCCCIE</sequence>